<sequence>TKTWNDNNDQDGKRPQSITVNLLADGKVVQSQEVTAANNWEYTFTDLPKYANGKEIVYTVSEEKVDGYETKVEGTNIT</sequence>
<accession>A0ABU1B6V5</accession>
<evidence type="ECO:0000313" key="3">
    <source>
        <dbReference type="Proteomes" id="UP001228446"/>
    </source>
</evidence>
<feature type="non-terminal residue" evidence="2">
    <location>
        <position position="78"/>
    </location>
</feature>
<dbReference type="Proteomes" id="UP001228446">
    <property type="component" value="Unassembled WGS sequence"/>
</dbReference>
<dbReference type="Pfam" id="PF05738">
    <property type="entry name" value="Cna_B"/>
    <property type="match status" value="1"/>
</dbReference>
<proteinExistence type="predicted"/>
<name>A0ABU1B6V5_9STRE</name>
<organism evidence="2 3">
    <name type="scientific">Streptococcus ruminantium</name>
    <dbReference type="NCBI Taxonomy" id="1917441"/>
    <lineage>
        <taxon>Bacteria</taxon>
        <taxon>Bacillati</taxon>
        <taxon>Bacillota</taxon>
        <taxon>Bacilli</taxon>
        <taxon>Lactobacillales</taxon>
        <taxon>Streptococcaceae</taxon>
        <taxon>Streptococcus</taxon>
    </lineage>
</organism>
<dbReference type="CDD" id="cd00222">
    <property type="entry name" value="CollagenBindB"/>
    <property type="match status" value="1"/>
</dbReference>
<evidence type="ECO:0000313" key="2">
    <source>
        <dbReference type="EMBL" id="MDQ8834182.1"/>
    </source>
</evidence>
<keyword evidence="3" id="KW-1185">Reference proteome</keyword>
<dbReference type="EMBL" id="JAVIBX010000120">
    <property type="protein sequence ID" value="MDQ8834182.1"/>
    <property type="molecule type" value="Genomic_DNA"/>
</dbReference>
<gene>
    <name evidence="2" type="ORF">RFF62_10570</name>
</gene>
<comment type="caution">
    <text evidence="2">The sequence shown here is derived from an EMBL/GenBank/DDBJ whole genome shotgun (WGS) entry which is preliminary data.</text>
</comment>
<feature type="non-terminal residue" evidence="2">
    <location>
        <position position="1"/>
    </location>
</feature>
<dbReference type="Gene3D" id="2.60.40.1140">
    <property type="entry name" value="Collagen-binding surface protein Cna, B-type domain"/>
    <property type="match status" value="1"/>
</dbReference>
<evidence type="ECO:0000259" key="1">
    <source>
        <dbReference type="Pfam" id="PF05738"/>
    </source>
</evidence>
<dbReference type="SUPFAM" id="SSF49478">
    <property type="entry name" value="Cna protein B-type domain"/>
    <property type="match status" value="1"/>
</dbReference>
<feature type="domain" description="CNA-B" evidence="1">
    <location>
        <begin position="1"/>
        <end position="78"/>
    </location>
</feature>
<reference evidence="2 3" key="1">
    <citation type="submission" date="2023-08" db="EMBL/GenBank/DDBJ databases">
        <title>Streptococcus ruminantium-associated sheep mastitis outbreak detected in Italy is distinct from bovine isolates.</title>
        <authorList>
            <person name="Rosa M.N."/>
            <person name="Vezina B."/>
            <person name="Tola S."/>
        </authorList>
    </citation>
    <scope>NUCLEOTIDE SEQUENCE [LARGE SCALE GENOMIC DNA]</scope>
    <source>
        <strain evidence="2 3">OM6730</strain>
    </source>
</reference>
<dbReference type="RefSeq" id="WP_308938751.1">
    <property type="nucleotide sequence ID" value="NZ_JAVIBX010000120.1"/>
</dbReference>
<dbReference type="InterPro" id="IPR008454">
    <property type="entry name" value="Collagen-bd_Cna-like_B-typ_dom"/>
</dbReference>
<protein>
    <submittedName>
        <fullName evidence="2">Cna B-type domain-containing protein</fullName>
    </submittedName>
</protein>